<proteinExistence type="predicted"/>
<dbReference type="PANTHER" id="PTHR33608">
    <property type="entry name" value="BLL2464 PROTEIN"/>
    <property type="match status" value="1"/>
</dbReference>
<protein>
    <submittedName>
        <fullName evidence="2">DUF58 domain-containing protein</fullName>
    </submittedName>
</protein>
<reference evidence="2 3" key="1">
    <citation type="submission" date="2024-04" db="EMBL/GenBank/DDBJ databases">
        <title>Draft genome sequence of Thalassolituus maritimus NBRC 116585.</title>
        <authorList>
            <person name="Miyakawa T."/>
            <person name="Kusuya Y."/>
            <person name="Miura T."/>
        </authorList>
    </citation>
    <scope>NUCLEOTIDE SEQUENCE [LARGE SCALE GENOMIC DNA]</scope>
    <source>
        <strain evidence="2 3">5NW40-0001</strain>
    </source>
</reference>
<organism evidence="2 3">
    <name type="scientific">Thalassolituus maritimus</name>
    <dbReference type="NCBI Taxonomy" id="484498"/>
    <lineage>
        <taxon>Bacteria</taxon>
        <taxon>Pseudomonadati</taxon>
        <taxon>Pseudomonadota</taxon>
        <taxon>Gammaproteobacteria</taxon>
        <taxon>Oceanospirillales</taxon>
        <taxon>Oceanospirillaceae</taxon>
        <taxon>Thalassolituus</taxon>
    </lineage>
</organism>
<keyword evidence="3" id="KW-1185">Reference proteome</keyword>
<name>A0ABP9ZUY9_9GAMM</name>
<evidence type="ECO:0000313" key="2">
    <source>
        <dbReference type="EMBL" id="GAA6143941.1"/>
    </source>
</evidence>
<dbReference type="Pfam" id="PF01882">
    <property type="entry name" value="DUF58"/>
    <property type="match status" value="1"/>
</dbReference>
<gene>
    <name evidence="2" type="ORF">NBRC116585_00580</name>
</gene>
<dbReference type="EMBL" id="BAABWH010000001">
    <property type="protein sequence ID" value="GAA6143941.1"/>
    <property type="molecule type" value="Genomic_DNA"/>
</dbReference>
<dbReference type="InterPro" id="IPR002881">
    <property type="entry name" value="DUF58"/>
</dbReference>
<evidence type="ECO:0000259" key="1">
    <source>
        <dbReference type="Pfam" id="PF01882"/>
    </source>
</evidence>
<dbReference type="InterPro" id="IPR036465">
    <property type="entry name" value="vWFA_dom_sf"/>
</dbReference>
<dbReference type="PANTHER" id="PTHR33608:SF12">
    <property type="entry name" value="DUF58 DOMAIN-CONTAINING PROTEIN"/>
    <property type="match status" value="1"/>
</dbReference>
<dbReference type="Proteomes" id="UP001481413">
    <property type="component" value="Unassembled WGS sequence"/>
</dbReference>
<evidence type="ECO:0000313" key="3">
    <source>
        <dbReference type="Proteomes" id="UP001481413"/>
    </source>
</evidence>
<feature type="domain" description="DUF58" evidence="1">
    <location>
        <begin position="66"/>
        <end position="275"/>
    </location>
</feature>
<accession>A0ABP9ZUY9</accession>
<sequence>MGHNAMSNSLSVRSEFSGGTQIIPARLAGLRVLAALLPLHKQKKILNEQSGSHASRLRGRGIDFSEVREYQPGDDIRSMDWRVTARTGQAHIKVFREERERPVLVVTDLRASMDFGTKRALKRVVAADVSALLAWSAASQGDRLGGLIFNDNDEFDLRPHTGRKTLMAFLHRLADMPRTPHKASGERMLEICHHIARVAKPGSAIYIVSDWLGYDQECEKVLYATARHCDLIAVRISDPFEVTQPTGDYTLTDGQQRKRLTVSDRDNQSQRERWLHQSGELKASLLRLQTPLIEISTNEDPLDAIRRGMGFSALTPHPGVSE</sequence>
<comment type="caution">
    <text evidence="2">The sequence shown here is derived from an EMBL/GenBank/DDBJ whole genome shotgun (WGS) entry which is preliminary data.</text>
</comment>
<dbReference type="SUPFAM" id="SSF53300">
    <property type="entry name" value="vWA-like"/>
    <property type="match status" value="1"/>
</dbReference>